<dbReference type="GO" id="GO:0010628">
    <property type="term" value="P:positive regulation of gene expression"/>
    <property type="evidence" value="ECO:0007669"/>
    <property type="project" value="TreeGrafter"/>
</dbReference>
<keyword evidence="2" id="KW-0805">Transcription regulation</keyword>
<dbReference type="PANTHER" id="PTHR30427">
    <property type="entry name" value="TRANSCRIPTIONAL ACTIVATOR PROTEIN LYSR"/>
    <property type="match status" value="1"/>
</dbReference>
<dbReference type="GO" id="GO:0009089">
    <property type="term" value="P:lysine biosynthetic process via diaminopimelate"/>
    <property type="evidence" value="ECO:0007669"/>
    <property type="project" value="TreeGrafter"/>
</dbReference>
<dbReference type="Gene3D" id="1.10.10.10">
    <property type="entry name" value="Winged helix-like DNA-binding domain superfamily/Winged helix DNA-binding domain"/>
    <property type="match status" value="1"/>
</dbReference>
<dbReference type="Proteomes" id="UP000006876">
    <property type="component" value="Chromosome"/>
</dbReference>
<dbReference type="PROSITE" id="PS50931">
    <property type="entry name" value="HTH_LYSR"/>
    <property type="match status" value="1"/>
</dbReference>
<comment type="similarity">
    <text evidence="1">Belongs to the LysR transcriptional regulatory family.</text>
</comment>
<dbReference type="eggNOG" id="COG0583">
    <property type="taxonomic scope" value="Bacteria"/>
</dbReference>
<dbReference type="HOGENOM" id="CLU_039613_6_3_4"/>
<dbReference type="STRING" id="762376.AXYL_04155"/>
<evidence type="ECO:0000256" key="3">
    <source>
        <dbReference type="ARBA" id="ARBA00023125"/>
    </source>
</evidence>
<dbReference type="PRINTS" id="PR00039">
    <property type="entry name" value="HTHLYSR"/>
</dbReference>
<accession>E3HV37</accession>
<evidence type="ECO:0000256" key="2">
    <source>
        <dbReference type="ARBA" id="ARBA00023015"/>
    </source>
</evidence>
<dbReference type="InterPro" id="IPR036390">
    <property type="entry name" value="WH_DNA-bd_sf"/>
</dbReference>
<evidence type="ECO:0000259" key="5">
    <source>
        <dbReference type="PROSITE" id="PS50931"/>
    </source>
</evidence>
<dbReference type="SUPFAM" id="SSF53850">
    <property type="entry name" value="Periplasmic binding protein-like II"/>
    <property type="match status" value="1"/>
</dbReference>
<dbReference type="InterPro" id="IPR036388">
    <property type="entry name" value="WH-like_DNA-bd_sf"/>
</dbReference>
<dbReference type="Pfam" id="PF00126">
    <property type="entry name" value="HTH_1"/>
    <property type="match status" value="1"/>
</dbReference>
<evidence type="ECO:0000256" key="4">
    <source>
        <dbReference type="ARBA" id="ARBA00023163"/>
    </source>
</evidence>
<dbReference type="SUPFAM" id="SSF46785">
    <property type="entry name" value="Winged helix' DNA-binding domain"/>
    <property type="match status" value="1"/>
</dbReference>
<sequence>MMPAFGHPVKCLYFLRRFIPDMGGAMLTHRQVEVFRAVMIAGSVTKAAELLGSSQPTVSRELARMEQGIGFTLFDRVAGRLRPTMPGLALFDEVRQSYAGLERVASAAARLRAYQGGQLSVIALPVFSHSILPDAFRRFHERHPGVSLTLETQESPFLEEWLSAQRYDLGLTEHDAAPAGTRVELLLQVDEVCVLPDGHALLGKQRMDLADFEGHAFVSLSSSDPYRIQLDEAFAEAGGLRRSIVETTTAVSVCTFVRQGLGLAIVNPLTALDFVGRGLHIRPLTRSFPFRVSVVFPEHRPGNPLVGALMASLRVAAEAARSRLASDLDQGTPRSRRSAASR</sequence>
<evidence type="ECO:0000313" key="7">
    <source>
        <dbReference type="Proteomes" id="UP000006876"/>
    </source>
</evidence>
<protein>
    <submittedName>
        <fullName evidence="6">Transcriptional activator protein LysR</fullName>
    </submittedName>
</protein>
<dbReference type="InterPro" id="IPR000847">
    <property type="entry name" value="LysR_HTH_N"/>
</dbReference>
<dbReference type="InterPro" id="IPR005119">
    <property type="entry name" value="LysR_subst-bd"/>
</dbReference>
<dbReference type="EMBL" id="CP002287">
    <property type="protein sequence ID" value="ADP17474.1"/>
    <property type="molecule type" value="Genomic_DNA"/>
</dbReference>
<dbReference type="PANTHER" id="PTHR30427:SF1">
    <property type="entry name" value="TRANSCRIPTIONAL ACTIVATOR PROTEIN LYSR"/>
    <property type="match status" value="1"/>
</dbReference>
<dbReference type="Pfam" id="PF03466">
    <property type="entry name" value="LysR_substrate"/>
    <property type="match status" value="1"/>
</dbReference>
<dbReference type="GO" id="GO:0003700">
    <property type="term" value="F:DNA-binding transcription factor activity"/>
    <property type="evidence" value="ECO:0007669"/>
    <property type="project" value="InterPro"/>
</dbReference>
<name>E3HV37_ACHXA</name>
<proteinExistence type="inferred from homology"/>
<feature type="domain" description="HTH lysR-type" evidence="5">
    <location>
        <begin position="27"/>
        <end position="84"/>
    </location>
</feature>
<reference evidence="6 7" key="1">
    <citation type="journal article" date="2011" name="J. Bacteriol.">
        <title>Complete genome sequence of the haloaromatic acid-degrading bacterium Achromobacter xylosoxidans A8.</title>
        <authorList>
            <person name="Strnad H."/>
            <person name="Ridl J."/>
            <person name="Paces J."/>
            <person name="Kolar M."/>
            <person name="Vlcek C."/>
            <person name="Paces V."/>
        </authorList>
    </citation>
    <scope>NUCLEOTIDE SEQUENCE [LARGE SCALE GENOMIC DNA]</scope>
    <source>
        <strain evidence="6 7">A8</strain>
    </source>
</reference>
<evidence type="ECO:0000313" key="6">
    <source>
        <dbReference type="EMBL" id="ADP17474.1"/>
    </source>
</evidence>
<dbReference type="GO" id="GO:0043565">
    <property type="term" value="F:sequence-specific DNA binding"/>
    <property type="evidence" value="ECO:0007669"/>
    <property type="project" value="TreeGrafter"/>
</dbReference>
<organism evidence="6 7">
    <name type="scientific">Achromobacter xylosoxidans (strain A8)</name>
    <dbReference type="NCBI Taxonomy" id="762376"/>
    <lineage>
        <taxon>Bacteria</taxon>
        <taxon>Pseudomonadati</taxon>
        <taxon>Pseudomonadota</taxon>
        <taxon>Betaproteobacteria</taxon>
        <taxon>Burkholderiales</taxon>
        <taxon>Alcaligenaceae</taxon>
        <taxon>Achromobacter</taxon>
    </lineage>
</organism>
<dbReference type="KEGG" id="axy:AXYL_04155"/>
<dbReference type="Gene3D" id="3.40.190.290">
    <property type="match status" value="1"/>
</dbReference>
<gene>
    <name evidence="6" type="ordered locus">AXYL_04155</name>
</gene>
<dbReference type="AlphaFoldDB" id="E3HV37"/>
<keyword evidence="3" id="KW-0238">DNA-binding</keyword>
<keyword evidence="4" id="KW-0804">Transcription</keyword>
<evidence type="ECO:0000256" key="1">
    <source>
        <dbReference type="ARBA" id="ARBA00009437"/>
    </source>
</evidence>
<dbReference type="NCBIfam" id="NF008239">
    <property type="entry name" value="PRK11013.1"/>
    <property type="match status" value="1"/>
</dbReference>